<reference evidence="2 3" key="1">
    <citation type="submission" date="2019-07" db="EMBL/GenBank/DDBJ databases">
        <title>Annotation for the trematode Paragonimus westermani.</title>
        <authorList>
            <person name="Choi Y.-J."/>
        </authorList>
    </citation>
    <scope>NUCLEOTIDE SEQUENCE [LARGE SCALE GENOMIC DNA]</scope>
    <source>
        <strain evidence="2">180907_Pwestermani</strain>
    </source>
</reference>
<comment type="caution">
    <text evidence="2">The sequence shown here is derived from an EMBL/GenBank/DDBJ whole genome shotgun (WGS) entry which is preliminary data.</text>
</comment>
<gene>
    <name evidence="2" type="ORF">P879_05539</name>
</gene>
<sequence length="161" mass="17765">MCGNFTLSPLSDDEYNLLCAAEVQLIREWTTSPQVAAIVQKAGATEHSLLFLFTGSRISRGVYADLTPSELIALDEAFRCEPDSPSELRITGRRLTRSKRKNKSRIHVVRPAGDTLQAPPVSNQADSDEPDEPVGVVYVTRFKRAVEQKPGSRKSSVSFIC</sequence>
<dbReference type="Proteomes" id="UP000699462">
    <property type="component" value="Unassembled WGS sequence"/>
</dbReference>
<accession>A0A8T0D0Q1</accession>
<evidence type="ECO:0000256" key="1">
    <source>
        <dbReference type="SAM" id="MobiDB-lite"/>
    </source>
</evidence>
<feature type="region of interest" description="Disordered" evidence="1">
    <location>
        <begin position="97"/>
        <end position="133"/>
    </location>
</feature>
<protein>
    <submittedName>
        <fullName evidence="2">Uncharacterized protein</fullName>
    </submittedName>
</protein>
<dbReference type="EMBL" id="JTDF01021887">
    <property type="protein sequence ID" value="KAF8561252.1"/>
    <property type="molecule type" value="Genomic_DNA"/>
</dbReference>
<feature type="compositionally biased region" description="Basic residues" evidence="1">
    <location>
        <begin position="97"/>
        <end position="108"/>
    </location>
</feature>
<name>A0A8T0D0Q1_9TREM</name>
<dbReference type="Gene3D" id="2.30.29.110">
    <property type="match status" value="1"/>
</dbReference>
<organism evidence="2 3">
    <name type="scientific">Paragonimus westermani</name>
    <dbReference type="NCBI Taxonomy" id="34504"/>
    <lineage>
        <taxon>Eukaryota</taxon>
        <taxon>Metazoa</taxon>
        <taxon>Spiralia</taxon>
        <taxon>Lophotrochozoa</taxon>
        <taxon>Platyhelminthes</taxon>
        <taxon>Trematoda</taxon>
        <taxon>Digenea</taxon>
        <taxon>Plagiorchiida</taxon>
        <taxon>Troglotremata</taxon>
        <taxon>Troglotrematidae</taxon>
        <taxon>Paragonimus</taxon>
    </lineage>
</organism>
<evidence type="ECO:0000313" key="3">
    <source>
        <dbReference type="Proteomes" id="UP000699462"/>
    </source>
</evidence>
<dbReference type="OrthoDB" id="10460718at2759"/>
<keyword evidence="3" id="KW-1185">Reference proteome</keyword>
<proteinExistence type="predicted"/>
<evidence type="ECO:0000313" key="2">
    <source>
        <dbReference type="EMBL" id="KAF8561252.1"/>
    </source>
</evidence>
<dbReference type="AlphaFoldDB" id="A0A8T0D0Q1"/>